<keyword evidence="1" id="KW-0175">Coiled coil</keyword>
<feature type="coiled-coil region" evidence="1">
    <location>
        <begin position="356"/>
        <end position="390"/>
    </location>
</feature>
<evidence type="ECO:0000256" key="1">
    <source>
        <dbReference type="SAM" id="Coils"/>
    </source>
</evidence>
<dbReference type="STRING" id="30732.ENSOMEP00000002542"/>
<dbReference type="Proteomes" id="UP000261560">
    <property type="component" value="Unplaced"/>
</dbReference>
<feature type="region of interest" description="Disordered" evidence="2">
    <location>
        <begin position="1"/>
        <end position="95"/>
    </location>
</feature>
<dbReference type="Ensembl" id="ENSOMET00000012321.1">
    <property type="protein sequence ID" value="ENSOMEP00000002542.1"/>
    <property type="gene ID" value="ENSOMEG00000003491.1"/>
</dbReference>
<dbReference type="PANTHER" id="PTHR15654:SF1">
    <property type="entry name" value="COILED-COIL DOMAIN-CONTAINING PROTEIN 96"/>
    <property type="match status" value="1"/>
</dbReference>
<keyword evidence="4" id="KW-1185">Reference proteome</keyword>
<feature type="compositionally biased region" description="Basic and acidic residues" evidence="2">
    <location>
        <begin position="7"/>
        <end position="17"/>
    </location>
</feature>
<dbReference type="GO" id="GO:0060271">
    <property type="term" value="P:cilium assembly"/>
    <property type="evidence" value="ECO:0007669"/>
    <property type="project" value="TreeGrafter"/>
</dbReference>
<dbReference type="GO" id="GO:0005930">
    <property type="term" value="C:axoneme"/>
    <property type="evidence" value="ECO:0007669"/>
    <property type="project" value="TreeGrafter"/>
</dbReference>
<evidence type="ECO:0008006" key="5">
    <source>
        <dbReference type="Google" id="ProtNLM"/>
    </source>
</evidence>
<dbReference type="InterPro" id="IPR051885">
    <property type="entry name" value="CC_CF"/>
</dbReference>
<dbReference type="GO" id="GO:0036064">
    <property type="term" value="C:ciliary basal body"/>
    <property type="evidence" value="ECO:0007669"/>
    <property type="project" value="TreeGrafter"/>
</dbReference>
<protein>
    <recommendedName>
        <fullName evidence="5">DUF4201 domain-containing protein</fullName>
    </recommendedName>
</protein>
<reference evidence="3" key="1">
    <citation type="submission" date="2025-08" db="UniProtKB">
        <authorList>
            <consortium name="Ensembl"/>
        </authorList>
    </citation>
    <scope>IDENTIFICATION</scope>
</reference>
<feature type="coiled-coil region" evidence="1">
    <location>
        <begin position="295"/>
        <end position="329"/>
    </location>
</feature>
<proteinExistence type="predicted"/>
<dbReference type="OMA" id="RYEPIME"/>
<dbReference type="PANTHER" id="PTHR15654">
    <property type="entry name" value="COILED-COIL DOMAIN-CONTAINING PROTEIN 113-RELATED"/>
    <property type="match status" value="1"/>
</dbReference>
<sequence length="399" mass="45826">PLKMHHNISEVKLHKSDTALSTSDRSGGTQAETETDDVQQKTRHHYLLGDHGKHVPVEKRAQSHSDVVKASDDSSRTENRESRFSPAAGKEEAGPEQLLQELEKEKQDLSQRSRQLQGKLAGHCTAGRANIQLRRTVDLDEDQYEYEVCVRTLTDLKQQIRAYTESAQAQAEELHSQLQEKLEKVETEQQELDALRRSAVAVLSPHLGAEAAQDRVEAGLRADKLGQDSLTKVRLEHFKLVLRICRLEAELTEEEEVDMEVQKQLKAERRRQKELSERQVEELICLIKKHERVSKVGLKEKLRQTQLEVQNKRQQVVEVEAAVAEKKDLLIRTKQARDSLQRDNLRREESRGILGNRVLLQDFEDTLEAVEQLEKQLETLKLQRAEIISCCDNMRNLIE</sequence>
<dbReference type="GeneTree" id="ENSGT00950000183337"/>
<feature type="compositionally biased region" description="Polar residues" evidence="2">
    <location>
        <begin position="18"/>
        <end position="32"/>
    </location>
</feature>
<name>A0A3B3BBH7_ORYME</name>
<feature type="compositionally biased region" description="Basic and acidic residues" evidence="2">
    <location>
        <begin position="47"/>
        <end position="93"/>
    </location>
</feature>
<reference evidence="3" key="2">
    <citation type="submission" date="2025-09" db="UniProtKB">
        <authorList>
            <consortium name="Ensembl"/>
        </authorList>
    </citation>
    <scope>IDENTIFICATION</scope>
</reference>
<dbReference type="PaxDb" id="30732-ENSOMEP00000002542"/>
<evidence type="ECO:0000256" key="2">
    <source>
        <dbReference type="SAM" id="MobiDB-lite"/>
    </source>
</evidence>
<organism evidence="3 4">
    <name type="scientific">Oryzias melastigma</name>
    <name type="common">Marine medaka</name>
    <dbReference type="NCBI Taxonomy" id="30732"/>
    <lineage>
        <taxon>Eukaryota</taxon>
        <taxon>Metazoa</taxon>
        <taxon>Chordata</taxon>
        <taxon>Craniata</taxon>
        <taxon>Vertebrata</taxon>
        <taxon>Euteleostomi</taxon>
        <taxon>Actinopterygii</taxon>
        <taxon>Neopterygii</taxon>
        <taxon>Teleostei</taxon>
        <taxon>Neoteleostei</taxon>
        <taxon>Acanthomorphata</taxon>
        <taxon>Ovalentaria</taxon>
        <taxon>Atherinomorphae</taxon>
        <taxon>Beloniformes</taxon>
        <taxon>Adrianichthyidae</taxon>
        <taxon>Oryziinae</taxon>
        <taxon>Oryzias</taxon>
    </lineage>
</organism>
<feature type="coiled-coil region" evidence="1">
    <location>
        <begin position="153"/>
        <end position="198"/>
    </location>
</feature>
<dbReference type="AlphaFoldDB" id="A0A3B3BBH7"/>
<evidence type="ECO:0000313" key="4">
    <source>
        <dbReference type="Proteomes" id="UP000261560"/>
    </source>
</evidence>
<evidence type="ECO:0000313" key="3">
    <source>
        <dbReference type="Ensembl" id="ENSOMEP00000002542.1"/>
    </source>
</evidence>
<accession>A0A3B3BBH7</accession>